<evidence type="ECO:0000313" key="3">
    <source>
        <dbReference type="Proteomes" id="UP000613401"/>
    </source>
</evidence>
<feature type="region of interest" description="Disordered" evidence="1">
    <location>
        <begin position="297"/>
        <end position="316"/>
    </location>
</feature>
<sequence>MSIRSVELIQAIINLKYWAPICERHADDPYWLQVSYVVSGKNVSRETLRELGSTFFLAEKSFGITTGPYLSVSWSELPPTLPEWWRKPMTSPTDRMICGIIEIRGKLLTALGKHSLVDRSLSALLGWHSDAFGILETTGDLRCTPDGSPSSQYLPILDFYMSHSLLVLSATALKDMKPLDKNEASAEIAIVTERTFKVASRALNVILYDEILHELILGIQNNMYIMIAHAITEIIQAIKRGCIAPSDVIEAATKVKATSTRLEKLGQQLPSSSPIHLVKGLARVFATELSRMLKSKETAAAQDEEENAEEPPDWLKAFDGGSLDSAAWLDIGFLSSGQPLSDSTQFTGAEGLNGLVFP</sequence>
<protein>
    <recommendedName>
        <fullName evidence="4">Transcription factor domain-containing protein</fullName>
    </recommendedName>
</protein>
<reference evidence="2" key="1">
    <citation type="journal article" date="2020" name="Phytopathology">
        <title>Genome sequence and comparative analysis of Colletotrichum gloeosporioides isolated from Liriodendron leaves.</title>
        <authorList>
            <person name="Fu F.F."/>
            <person name="Hao Z."/>
            <person name="Wang P."/>
            <person name="Lu Y."/>
            <person name="Xue L.J."/>
            <person name="Wei G."/>
            <person name="Tian Y."/>
            <person name="Baishi H."/>
            <person name="Xu H."/>
            <person name="Shi J."/>
            <person name="Cheng T."/>
            <person name="Wang G."/>
            <person name="Yi Y."/>
            <person name="Chen J."/>
        </authorList>
    </citation>
    <scope>NUCLEOTIDE SEQUENCE</scope>
    <source>
        <strain evidence="2">Lc1</strain>
    </source>
</reference>
<gene>
    <name evidence="2" type="ORF">GCG54_00012953</name>
</gene>
<accession>A0A8H4CT61</accession>
<reference evidence="2" key="2">
    <citation type="submission" date="2020-03" db="EMBL/GenBank/DDBJ databases">
        <authorList>
            <person name="Fu F.-F."/>
            <person name="Chen J."/>
        </authorList>
    </citation>
    <scope>NUCLEOTIDE SEQUENCE</scope>
    <source>
        <strain evidence="2">Lc1</strain>
    </source>
</reference>
<dbReference type="Proteomes" id="UP000613401">
    <property type="component" value="Unassembled WGS sequence"/>
</dbReference>
<dbReference type="AlphaFoldDB" id="A0A8H4CT61"/>
<dbReference type="EMBL" id="WVTB01000016">
    <property type="protein sequence ID" value="KAF3809665.1"/>
    <property type="molecule type" value="Genomic_DNA"/>
</dbReference>
<keyword evidence="3" id="KW-1185">Reference proteome</keyword>
<dbReference type="GeneID" id="69020070"/>
<dbReference type="RefSeq" id="XP_045268824.1">
    <property type="nucleotide sequence ID" value="XM_045412818.1"/>
</dbReference>
<evidence type="ECO:0000313" key="2">
    <source>
        <dbReference type="EMBL" id="KAF3809665.1"/>
    </source>
</evidence>
<feature type="compositionally biased region" description="Acidic residues" evidence="1">
    <location>
        <begin position="302"/>
        <end position="312"/>
    </location>
</feature>
<evidence type="ECO:0000256" key="1">
    <source>
        <dbReference type="SAM" id="MobiDB-lite"/>
    </source>
</evidence>
<organism evidence="2 3">
    <name type="scientific">Colletotrichum gloeosporioides</name>
    <name type="common">Anthracnose fungus</name>
    <name type="synonym">Glomerella cingulata</name>
    <dbReference type="NCBI Taxonomy" id="474922"/>
    <lineage>
        <taxon>Eukaryota</taxon>
        <taxon>Fungi</taxon>
        <taxon>Dikarya</taxon>
        <taxon>Ascomycota</taxon>
        <taxon>Pezizomycotina</taxon>
        <taxon>Sordariomycetes</taxon>
        <taxon>Hypocreomycetidae</taxon>
        <taxon>Glomerellales</taxon>
        <taxon>Glomerellaceae</taxon>
        <taxon>Colletotrichum</taxon>
        <taxon>Colletotrichum gloeosporioides species complex</taxon>
    </lineage>
</organism>
<comment type="caution">
    <text evidence="2">The sequence shown here is derived from an EMBL/GenBank/DDBJ whole genome shotgun (WGS) entry which is preliminary data.</text>
</comment>
<proteinExistence type="predicted"/>
<name>A0A8H4CT61_COLGL</name>
<evidence type="ECO:0008006" key="4">
    <source>
        <dbReference type="Google" id="ProtNLM"/>
    </source>
</evidence>